<evidence type="ECO:0000256" key="3">
    <source>
        <dbReference type="ARBA" id="ARBA00022737"/>
    </source>
</evidence>
<name>A0AAX6FPC7_IRIPA</name>
<evidence type="ECO:0000256" key="1">
    <source>
        <dbReference type="ARBA" id="ARBA00008894"/>
    </source>
</evidence>
<dbReference type="PANTHER" id="PTHR23155">
    <property type="entry name" value="DISEASE RESISTANCE PROTEIN RP"/>
    <property type="match status" value="1"/>
</dbReference>
<dbReference type="SUPFAM" id="SSF52058">
    <property type="entry name" value="L domain-like"/>
    <property type="match status" value="1"/>
</dbReference>
<reference evidence="10" key="1">
    <citation type="journal article" date="2023" name="GigaByte">
        <title>Genome assembly of the bearded iris, Iris pallida Lam.</title>
        <authorList>
            <person name="Bruccoleri R.E."/>
            <person name="Oakeley E.J."/>
            <person name="Faust A.M.E."/>
            <person name="Altorfer M."/>
            <person name="Dessus-Babus S."/>
            <person name="Burckhardt D."/>
            <person name="Oertli M."/>
            <person name="Naumann U."/>
            <person name="Petersen F."/>
            <person name="Wong J."/>
        </authorList>
    </citation>
    <scope>NUCLEOTIDE SEQUENCE</scope>
    <source>
        <strain evidence="10">GSM-AAB239-AS_SAM_17_03QT</strain>
    </source>
</reference>
<evidence type="ECO:0000256" key="4">
    <source>
        <dbReference type="ARBA" id="ARBA00022741"/>
    </source>
</evidence>
<dbReference type="InterPro" id="IPR042197">
    <property type="entry name" value="Apaf_helical"/>
</dbReference>
<evidence type="ECO:0000313" key="11">
    <source>
        <dbReference type="Proteomes" id="UP001140949"/>
    </source>
</evidence>
<dbReference type="Pfam" id="PF23559">
    <property type="entry name" value="WHD_DRP"/>
    <property type="match status" value="1"/>
</dbReference>
<dbReference type="InterPro" id="IPR027417">
    <property type="entry name" value="P-loop_NTPase"/>
</dbReference>
<evidence type="ECO:0000259" key="8">
    <source>
        <dbReference type="Pfam" id="PF23559"/>
    </source>
</evidence>
<dbReference type="GO" id="GO:0002758">
    <property type="term" value="P:innate immune response-activating signaling pathway"/>
    <property type="evidence" value="ECO:0007669"/>
    <property type="project" value="UniProtKB-ARBA"/>
</dbReference>
<dbReference type="Pfam" id="PF23598">
    <property type="entry name" value="LRR_14"/>
    <property type="match status" value="1"/>
</dbReference>
<dbReference type="GO" id="GO:0009626">
    <property type="term" value="P:plant-type hypersensitive response"/>
    <property type="evidence" value="ECO:0007669"/>
    <property type="project" value="UniProtKB-ARBA"/>
</dbReference>
<feature type="domain" description="Disease resistance N-terminal" evidence="7">
    <location>
        <begin position="6"/>
        <end position="86"/>
    </location>
</feature>
<keyword evidence="2" id="KW-0433">Leucine-rich repeat</keyword>
<keyword evidence="11" id="KW-1185">Reference proteome</keyword>
<feature type="domain" description="Disease resistance protein winged helix" evidence="8">
    <location>
        <begin position="433"/>
        <end position="504"/>
    </location>
</feature>
<evidence type="ECO:0000259" key="7">
    <source>
        <dbReference type="Pfam" id="PF18052"/>
    </source>
</evidence>
<feature type="domain" description="Disease resistance R13L4/SHOC-2-like LRR" evidence="9">
    <location>
        <begin position="567"/>
        <end position="876"/>
    </location>
</feature>
<dbReference type="InterPro" id="IPR002182">
    <property type="entry name" value="NB-ARC"/>
</dbReference>
<dbReference type="Gene3D" id="1.10.10.10">
    <property type="entry name" value="Winged helix-like DNA-binding domain superfamily/Winged helix DNA-binding domain"/>
    <property type="match status" value="1"/>
</dbReference>
<dbReference type="InterPro" id="IPR038005">
    <property type="entry name" value="RX-like_CC"/>
</dbReference>
<dbReference type="FunFam" id="1.10.10.10:FF:000322">
    <property type="entry name" value="Probable disease resistance protein At1g63360"/>
    <property type="match status" value="1"/>
</dbReference>
<sequence length="917" mass="105367">MAGPTLQIMLQKLDTLLVEEEQLLAGVSNGVKDVRAELESIMCVLRGVDGKEDEDGTRAWVRQVREIAYDIEDVLEDFTVHLDPQARGRGLVGFLRKCAHSVRHFRARHRIATAIREIKTRVQNIASRRNMYAVGLTDEGASSKAGNDRLHNRHVAALFVEEAELVGIGQPREELIEWPVAGEVQLKVMSVVGMGGLGKTTLVRKVYDDERVKGCFNCYAWIAVTQSFRKEDILRSIITQFYGVRNETLPERINKMDGIQLMETLRLFLEDKRYVIVLDDVWRLDAWDILKYALPNNRRGSRILVTTRIGDVGLSCQETCGRVYNLQKLPPAKAWSLFCRKAFRNFPGGACPPEFEDLSRDVVKMCDGLPLALVAIGGLLSKKESFLEWKTLHDNLHSELANNPKLEPIKRILSLSYNDLPHHLKSCFLYFSVFPKDYAVKRITLIRLWIAEGFVESDGDERMEHVAVEYLNDLIDRSMVQVAEHYDYGRIRSCRVHDLIHDIVVLKSKEENFSASFVKENRRRNEKIRRMSIHNSKEGVLERTSLSHLRAFFLFGSNSFPFSSVHDLFNRFRLLRVLDLEEAPIERFAIEFGRLRHLRYLSLRNTKISKLSKSIGKLQNLEHLDLKGTYVCELPKSILKLRKLRHLLAYQYYTGRHPTFYYTKGVKVPKGIGRLKELQKLTYLEANEDTEVVRELGNLTQLKRLGIVKLRREDGAALCGSIEKLSSLRSFSVTSIGMDELLDLKSLSSPPPDLQRLYLRGPLQTLPYWVSTLRNLVRMRLRWSRLKDDSLGALQGLPNLVELTLIRAYDGLKLYCERGGFKKLQILDLEQLDNLRSVVVDGAMPSLRKMYIRGCLQLEAAPLGIEKLRNLKELHLFDMPGAFVERLRRNGGADRSMVHHVPIIRSYDDEDRIYEEL</sequence>
<dbReference type="Pfam" id="PF00931">
    <property type="entry name" value="NB-ARC"/>
    <property type="match status" value="1"/>
</dbReference>
<keyword evidence="5" id="KW-0611">Plant defense</keyword>
<dbReference type="PRINTS" id="PR00364">
    <property type="entry name" value="DISEASERSIST"/>
</dbReference>
<dbReference type="InterPro" id="IPR041118">
    <property type="entry name" value="Rx_N"/>
</dbReference>
<comment type="caution">
    <text evidence="10">The sequence shown here is derived from an EMBL/GenBank/DDBJ whole genome shotgun (WGS) entry which is preliminary data.</text>
</comment>
<evidence type="ECO:0000259" key="6">
    <source>
        <dbReference type="Pfam" id="PF00931"/>
    </source>
</evidence>
<dbReference type="InterPro" id="IPR058922">
    <property type="entry name" value="WHD_DRP"/>
</dbReference>
<comment type="similarity">
    <text evidence="1">Belongs to the disease resistance NB-LRR family.</text>
</comment>
<dbReference type="FunFam" id="3.40.50.300:FF:001091">
    <property type="entry name" value="Probable disease resistance protein At1g61300"/>
    <property type="match status" value="1"/>
</dbReference>
<dbReference type="Gene3D" id="3.40.50.300">
    <property type="entry name" value="P-loop containing nucleotide triphosphate hydrolases"/>
    <property type="match status" value="1"/>
</dbReference>
<dbReference type="InterPro" id="IPR036388">
    <property type="entry name" value="WH-like_DNA-bd_sf"/>
</dbReference>
<dbReference type="Gene3D" id="1.10.8.430">
    <property type="entry name" value="Helical domain of apoptotic protease-activating factors"/>
    <property type="match status" value="1"/>
</dbReference>
<dbReference type="Pfam" id="PF18052">
    <property type="entry name" value="Rx_N"/>
    <property type="match status" value="1"/>
</dbReference>
<evidence type="ECO:0000259" key="9">
    <source>
        <dbReference type="Pfam" id="PF23598"/>
    </source>
</evidence>
<organism evidence="10 11">
    <name type="scientific">Iris pallida</name>
    <name type="common">Sweet iris</name>
    <dbReference type="NCBI Taxonomy" id="29817"/>
    <lineage>
        <taxon>Eukaryota</taxon>
        <taxon>Viridiplantae</taxon>
        <taxon>Streptophyta</taxon>
        <taxon>Embryophyta</taxon>
        <taxon>Tracheophyta</taxon>
        <taxon>Spermatophyta</taxon>
        <taxon>Magnoliopsida</taxon>
        <taxon>Liliopsida</taxon>
        <taxon>Asparagales</taxon>
        <taxon>Iridaceae</taxon>
        <taxon>Iridoideae</taxon>
        <taxon>Irideae</taxon>
        <taxon>Iris</taxon>
    </lineage>
</organism>
<evidence type="ECO:0000313" key="10">
    <source>
        <dbReference type="EMBL" id="KAJ6818267.1"/>
    </source>
</evidence>
<keyword evidence="3" id="KW-0677">Repeat</keyword>
<accession>A0AAX6FPC7</accession>
<evidence type="ECO:0000256" key="2">
    <source>
        <dbReference type="ARBA" id="ARBA00022614"/>
    </source>
</evidence>
<protein>
    <submittedName>
        <fullName evidence="10">Disease resistance protein RPM1-like</fullName>
    </submittedName>
</protein>
<dbReference type="AlphaFoldDB" id="A0AAX6FPC7"/>
<gene>
    <name evidence="10" type="ORF">M6B38_407990</name>
</gene>
<reference evidence="10" key="2">
    <citation type="submission" date="2023-04" db="EMBL/GenBank/DDBJ databases">
        <authorList>
            <person name="Bruccoleri R.E."/>
            <person name="Oakeley E.J."/>
            <person name="Faust A.-M."/>
            <person name="Dessus-Babus S."/>
            <person name="Altorfer M."/>
            <person name="Burckhardt D."/>
            <person name="Oertli M."/>
            <person name="Naumann U."/>
            <person name="Petersen F."/>
            <person name="Wong J."/>
        </authorList>
    </citation>
    <scope>NUCLEOTIDE SEQUENCE</scope>
    <source>
        <strain evidence="10">GSM-AAB239-AS_SAM_17_03QT</strain>
        <tissue evidence="10">Leaf</tissue>
    </source>
</reference>
<dbReference type="InterPro" id="IPR055414">
    <property type="entry name" value="LRR_R13L4/SHOC2-like"/>
</dbReference>
<dbReference type="SUPFAM" id="SSF52540">
    <property type="entry name" value="P-loop containing nucleoside triphosphate hydrolases"/>
    <property type="match status" value="1"/>
</dbReference>
<dbReference type="Gene3D" id="1.20.5.4130">
    <property type="match status" value="1"/>
</dbReference>
<keyword evidence="4" id="KW-0547">Nucleotide-binding</keyword>
<dbReference type="GO" id="GO:0042742">
    <property type="term" value="P:defense response to bacterium"/>
    <property type="evidence" value="ECO:0007669"/>
    <property type="project" value="UniProtKB-ARBA"/>
</dbReference>
<dbReference type="EMBL" id="JANAVB010027397">
    <property type="protein sequence ID" value="KAJ6818267.1"/>
    <property type="molecule type" value="Genomic_DNA"/>
</dbReference>
<dbReference type="CDD" id="cd14798">
    <property type="entry name" value="RX-CC_like"/>
    <property type="match status" value="1"/>
</dbReference>
<dbReference type="Proteomes" id="UP001140949">
    <property type="component" value="Unassembled WGS sequence"/>
</dbReference>
<evidence type="ECO:0000256" key="5">
    <source>
        <dbReference type="ARBA" id="ARBA00022821"/>
    </source>
</evidence>
<dbReference type="Gene3D" id="3.80.10.10">
    <property type="entry name" value="Ribonuclease Inhibitor"/>
    <property type="match status" value="1"/>
</dbReference>
<dbReference type="InterPro" id="IPR032675">
    <property type="entry name" value="LRR_dom_sf"/>
</dbReference>
<dbReference type="GO" id="GO:0043531">
    <property type="term" value="F:ADP binding"/>
    <property type="evidence" value="ECO:0007669"/>
    <property type="project" value="InterPro"/>
</dbReference>
<feature type="domain" description="NB-ARC" evidence="6">
    <location>
        <begin position="173"/>
        <end position="345"/>
    </location>
</feature>
<dbReference type="PANTHER" id="PTHR23155:SF1205">
    <property type="entry name" value="DISEASE RESISTANCE PROTEIN RPM1"/>
    <property type="match status" value="1"/>
</dbReference>
<proteinExistence type="inferred from homology"/>
<dbReference type="InterPro" id="IPR044974">
    <property type="entry name" value="Disease_R_plants"/>
</dbReference>